<dbReference type="OrthoDB" id="8906692at2"/>
<evidence type="ECO:0000256" key="1">
    <source>
        <dbReference type="ARBA" id="ARBA00023015"/>
    </source>
</evidence>
<dbReference type="Pfam" id="PF12802">
    <property type="entry name" value="MarR_2"/>
    <property type="match status" value="1"/>
</dbReference>
<dbReference type="PANTHER" id="PTHR35790:SF4">
    <property type="entry name" value="HTH-TYPE TRANSCRIPTIONAL REGULATOR PCHR"/>
    <property type="match status" value="1"/>
</dbReference>
<keyword evidence="1" id="KW-0805">Transcription regulation</keyword>
<dbReference type="GO" id="GO:0003700">
    <property type="term" value="F:DNA-binding transcription factor activity"/>
    <property type="evidence" value="ECO:0007669"/>
    <property type="project" value="InterPro"/>
</dbReference>
<comment type="caution">
    <text evidence="5">The sequence shown here is derived from an EMBL/GenBank/DDBJ whole genome shotgun (WGS) entry which is preliminary data.</text>
</comment>
<dbReference type="SMART" id="SM00347">
    <property type="entry name" value="HTH_MARR"/>
    <property type="match status" value="1"/>
</dbReference>
<gene>
    <name evidence="5" type="ORF">SAMN05660686_01297</name>
</gene>
<evidence type="ECO:0000256" key="3">
    <source>
        <dbReference type="ARBA" id="ARBA00023163"/>
    </source>
</evidence>
<sequence length="161" mass="17749">MTALPETPAPANPDETLRLDRFLPYRLAVLANTVSKGIARLYADRFGITIPEWRILAILGAFGAATASEIQGRSAMDKVQVSRAIARLTEAGMIQRTVDAADRRRQTIAMTAEGDQVYREIVPLARAREAALLEGFTQEEREMLDRLLDRLQARAAAGETP</sequence>
<dbReference type="SUPFAM" id="SSF46785">
    <property type="entry name" value="Winged helix' DNA-binding domain"/>
    <property type="match status" value="1"/>
</dbReference>
<dbReference type="AlphaFoldDB" id="A0A8G2BHZ9"/>
<name>A0A8G2BHZ9_9PROT</name>
<keyword evidence="2 5" id="KW-0238">DNA-binding</keyword>
<dbReference type="RefSeq" id="WP_093149042.1">
    <property type="nucleotide sequence ID" value="NZ_FNBW01000003.1"/>
</dbReference>
<dbReference type="Gene3D" id="1.10.10.10">
    <property type="entry name" value="Winged helix-like DNA-binding domain superfamily/Winged helix DNA-binding domain"/>
    <property type="match status" value="1"/>
</dbReference>
<evidence type="ECO:0000259" key="4">
    <source>
        <dbReference type="PROSITE" id="PS50995"/>
    </source>
</evidence>
<dbReference type="InterPro" id="IPR052067">
    <property type="entry name" value="Metal_resp_HTH_trans_reg"/>
</dbReference>
<dbReference type="PANTHER" id="PTHR35790">
    <property type="entry name" value="HTH-TYPE TRANSCRIPTIONAL REGULATOR PCHR"/>
    <property type="match status" value="1"/>
</dbReference>
<evidence type="ECO:0000313" key="6">
    <source>
        <dbReference type="Proteomes" id="UP000198615"/>
    </source>
</evidence>
<dbReference type="GO" id="GO:0003677">
    <property type="term" value="F:DNA binding"/>
    <property type="evidence" value="ECO:0007669"/>
    <property type="project" value="UniProtKB-KW"/>
</dbReference>
<protein>
    <submittedName>
        <fullName evidence="5">DNA-binding transcriptional regulator, MarR family</fullName>
    </submittedName>
</protein>
<reference evidence="5 6" key="1">
    <citation type="submission" date="2016-10" db="EMBL/GenBank/DDBJ databases">
        <authorList>
            <person name="Varghese N."/>
            <person name="Submissions S."/>
        </authorList>
    </citation>
    <scope>NUCLEOTIDE SEQUENCE [LARGE SCALE GENOMIC DNA]</scope>
    <source>
        <strain evidence="5 6">DSM 18839</strain>
    </source>
</reference>
<keyword evidence="3" id="KW-0804">Transcription</keyword>
<dbReference type="EMBL" id="FNBW01000003">
    <property type="protein sequence ID" value="SDF42667.1"/>
    <property type="molecule type" value="Genomic_DNA"/>
</dbReference>
<feature type="domain" description="HTH marR-type" evidence="4">
    <location>
        <begin position="20"/>
        <end position="153"/>
    </location>
</feature>
<evidence type="ECO:0000256" key="2">
    <source>
        <dbReference type="ARBA" id="ARBA00023125"/>
    </source>
</evidence>
<dbReference type="InterPro" id="IPR000835">
    <property type="entry name" value="HTH_MarR-typ"/>
</dbReference>
<keyword evidence="6" id="KW-1185">Reference proteome</keyword>
<proteinExistence type="predicted"/>
<organism evidence="5 6">
    <name type="scientific">Thalassobaculum litoreum DSM 18839</name>
    <dbReference type="NCBI Taxonomy" id="1123362"/>
    <lineage>
        <taxon>Bacteria</taxon>
        <taxon>Pseudomonadati</taxon>
        <taxon>Pseudomonadota</taxon>
        <taxon>Alphaproteobacteria</taxon>
        <taxon>Rhodospirillales</taxon>
        <taxon>Thalassobaculaceae</taxon>
        <taxon>Thalassobaculum</taxon>
    </lineage>
</organism>
<dbReference type="Proteomes" id="UP000198615">
    <property type="component" value="Unassembled WGS sequence"/>
</dbReference>
<dbReference type="PROSITE" id="PS50995">
    <property type="entry name" value="HTH_MARR_2"/>
    <property type="match status" value="1"/>
</dbReference>
<accession>A0A8G2BHZ9</accession>
<evidence type="ECO:0000313" key="5">
    <source>
        <dbReference type="EMBL" id="SDF42667.1"/>
    </source>
</evidence>
<dbReference type="InterPro" id="IPR036390">
    <property type="entry name" value="WH_DNA-bd_sf"/>
</dbReference>
<dbReference type="InterPro" id="IPR036388">
    <property type="entry name" value="WH-like_DNA-bd_sf"/>
</dbReference>
<dbReference type="PRINTS" id="PR00598">
    <property type="entry name" value="HTHMARR"/>
</dbReference>